<proteinExistence type="predicted"/>
<comment type="caution">
    <text evidence="2">The sequence shown here is derived from an EMBL/GenBank/DDBJ whole genome shotgun (WGS) entry which is preliminary data.</text>
</comment>
<evidence type="ECO:0000313" key="2">
    <source>
        <dbReference type="EMBL" id="NMO03065.1"/>
    </source>
</evidence>
<dbReference type="InterPro" id="IPR012340">
    <property type="entry name" value="NA-bd_OB-fold"/>
</dbReference>
<dbReference type="AlphaFoldDB" id="A0A848L1V4"/>
<name>A0A848L1V4_9ACTN</name>
<protein>
    <submittedName>
        <fullName evidence="2">OB-fold domain-containing protein</fullName>
    </submittedName>
</protein>
<keyword evidence="3" id="KW-1185">Reference proteome</keyword>
<dbReference type="InterPro" id="IPR002878">
    <property type="entry name" value="ChsH2_C"/>
</dbReference>
<reference evidence="2 3" key="1">
    <citation type="submission" date="2020-04" db="EMBL/GenBank/DDBJ databases">
        <title>Gordonia sp. nov. TBRC 11910.</title>
        <authorList>
            <person name="Suriyachadkun C."/>
        </authorList>
    </citation>
    <scope>NUCLEOTIDE SEQUENCE [LARGE SCALE GENOMIC DNA]</scope>
    <source>
        <strain evidence="2 3">TBRC 11910</strain>
    </source>
</reference>
<accession>A0A848L1V4</accession>
<organism evidence="2 3">
    <name type="scientific">Gordonia asplenii</name>
    <dbReference type="NCBI Taxonomy" id="2725283"/>
    <lineage>
        <taxon>Bacteria</taxon>
        <taxon>Bacillati</taxon>
        <taxon>Actinomycetota</taxon>
        <taxon>Actinomycetes</taxon>
        <taxon>Mycobacteriales</taxon>
        <taxon>Gordoniaceae</taxon>
        <taxon>Gordonia</taxon>
    </lineage>
</organism>
<sequence length="133" mass="14474">MALFPVRRDAASDDFFTATARGEFPLIRDLQTGDYLDPRNGAGRDPDRYKQVAAAGTATIVSWSVPHAKSAGSGTERQVVVGIVALTEGPWWWAELRGVDPDHDLTGRPVEVRFEKSGEGEQDEVVPYFVAAG</sequence>
<feature type="domain" description="ChsH2 C-terminal OB-fold" evidence="1">
    <location>
        <begin position="52"/>
        <end position="115"/>
    </location>
</feature>
<dbReference type="Proteomes" id="UP000550729">
    <property type="component" value="Unassembled WGS sequence"/>
</dbReference>
<evidence type="ECO:0000313" key="3">
    <source>
        <dbReference type="Proteomes" id="UP000550729"/>
    </source>
</evidence>
<evidence type="ECO:0000259" key="1">
    <source>
        <dbReference type="Pfam" id="PF01796"/>
    </source>
</evidence>
<gene>
    <name evidence="2" type="ORF">HH308_17770</name>
</gene>
<dbReference type="RefSeq" id="WP_170195564.1">
    <property type="nucleotide sequence ID" value="NZ_JABBNB010000019.1"/>
</dbReference>
<dbReference type="EMBL" id="JABBNB010000019">
    <property type="protein sequence ID" value="NMO03065.1"/>
    <property type="molecule type" value="Genomic_DNA"/>
</dbReference>
<dbReference type="Pfam" id="PF01796">
    <property type="entry name" value="OB_ChsH2_C"/>
    <property type="match status" value="1"/>
</dbReference>
<dbReference type="SUPFAM" id="SSF50249">
    <property type="entry name" value="Nucleic acid-binding proteins"/>
    <property type="match status" value="1"/>
</dbReference>